<feature type="region of interest" description="Disordered" evidence="1">
    <location>
        <begin position="1"/>
        <end position="32"/>
    </location>
</feature>
<proteinExistence type="predicted"/>
<reference evidence="2" key="1">
    <citation type="journal article" date="2023" name="Mol. Phylogenet. Evol.">
        <title>Genome-scale phylogeny and comparative genomics of the fungal order Sordariales.</title>
        <authorList>
            <person name="Hensen N."/>
            <person name="Bonometti L."/>
            <person name="Westerberg I."/>
            <person name="Brannstrom I.O."/>
            <person name="Guillou S."/>
            <person name="Cros-Aarteil S."/>
            <person name="Calhoun S."/>
            <person name="Haridas S."/>
            <person name="Kuo A."/>
            <person name="Mondo S."/>
            <person name="Pangilinan J."/>
            <person name="Riley R."/>
            <person name="LaButti K."/>
            <person name="Andreopoulos B."/>
            <person name="Lipzen A."/>
            <person name="Chen C."/>
            <person name="Yan M."/>
            <person name="Daum C."/>
            <person name="Ng V."/>
            <person name="Clum A."/>
            <person name="Steindorff A."/>
            <person name="Ohm R.A."/>
            <person name="Martin F."/>
            <person name="Silar P."/>
            <person name="Natvig D.O."/>
            <person name="Lalanne C."/>
            <person name="Gautier V."/>
            <person name="Ament-Velasquez S.L."/>
            <person name="Kruys A."/>
            <person name="Hutchinson M.I."/>
            <person name="Powell A.J."/>
            <person name="Barry K."/>
            <person name="Miller A.N."/>
            <person name="Grigoriev I.V."/>
            <person name="Debuchy R."/>
            <person name="Gladieux P."/>
            <person name="Hiltunen Thoren M."/>
            <person name="Johannesson H."/>
        </authorList>
    </citation>
    <scope>NUCLEOTIDE SEQUENCE</scope>
    <source>
        <strain evidence="2">CBS 538.74</strain>
    </source>
</reference>
<dbReference type="InterPro" id="IPR007727">
    <property type="entry name" value="Spo12"/>
</dbReference>
<gene>
    <name evidence="2" type="ORF">C8A00DRAFT_29937</name>
</gene>
<feature type="compositionally biased region" description="Polar residues" evidence="1">
    <location>
        <begin position="12"/>
        <end position="25"/>
    </location>
</feature>
<evidence type="ECO:0000256" key="1">
    <source>
        <dbReference type="SAM" id="MobiDB-lite"/>
    </source>
</evidence>
<name>A0AAN7A0S8_9PEZI</name>
<accession>A0AAN7A0S8</accession>
<sequence>MSASNVLAARDVNTSMPAQAETDANTKPDVMSMEHHRQVFQSKMEEGENKTFISPSDNIMSPCTAKLSAFRSKQVGKVKPKSLFAQASAKKLGADAAAPAGTASSNPFN</sequence>
<dbReference type="AlphaFoldDB" id="A0AAN7A0S8"/>
<evidence type="ECO:0000313" key="3">
    <source>
        <dbReference type="Proteomes" id="UP001302745"/>
    </source>
</evidence>
<reference evidence="2" key="2">
    <citation type="submission" date="2023-05" db="EMBL/GenBank/DDBJ databases">
        <authorList>
            <consortium name="Lawrence Berkeley National Laboratory"/>
            <person name="Steindorff A."/>
            <person name="Hensen N."/>
            <person name="Bonometti L."/>
            <person name="Westerberg I."/>
            <person name="Brannstrom I.O."/>
            <person name="Guillou S."/>
            <person name="Cros-Aarteil S."/>
            <person name="Calhoun S."/>
            <person name="Haridas S."/>
            <person name="Kuo A."/>
            <person name="Mondo S."/>
            <person name="Pangilinan J."/>
            <person name="Riley R."/>
            <person name="Labutti K."/>
            <person name="Andreopoulos B."/>
            <person name="Lipzen A."/>
            <person name="Chen C."/>
            <person name="Yanf M."/>
            <person name="Daum C."/>
            <person name="Ng V."/>
            <person name="Clum A."/>
            <person name="Ohm R."/>
            <person name="Martin F."/>
            <person name="Silar P."/>
            <person name="Natvig D."/>
            <person name="Lalanne C."/>
            <person name="Gautier V."/>
            <person name="Ament-Velasquez S.L."/>
            <person name="Kruys A."/>
            <person name="Hutchinson M.I."/>
            <person name="Powell A.J."/>
            <person name="Barry K."/>
            <person name="Miller A.N."/>
            <person name="Grigoriev I.V."/>
            <person name="Debuchy R."/>
            <person name="Gladieux P."/>
            <person name="Thoren M.H."/>
            <person name="Johannesson H."/>
        </authorList>
    </citation>
    <scope>NUCLEOTIDE SEQUENCE</scope>
    <source>
        <strain evidence="2">CBS 538.74</strain>
    </source>
</reference>
<keyword evidence="3" id="KW-1185">Reference proteome</keyword>
<protein>
    <submittedName>
        <fullName evidence="2">Protein BNS1</fullName>
    </submittedName>
</protein>
<organism evidence="2 3">
    <name type="scientific">Chaetomidium leptoderma</name>
    <dbReference type="NCBI Taxonomy" id="669021"/>
    <lineage>
        <taxon>Eukaryota</taxon>
        <taxon>Fungi</taxon>
        <taxon>Dikarya</taxon>
        <taxon>Ascomycota</taxon>
        <taxon>Pezizomycotina</taxon>
        <taxon>Sordariomycetes</taxon>
        <taxon>Sordariomycetidae</taxon>
        <taxon>Sordariales</taxon>
        <taxon>Chaetomiaceae</taxon>
        <taxon>Chaetomidium</taxon>
    </lineage>
</organism>
<dbReference type="Proteomes" id="UP001302745">
    <property type="component" value="Unassembled WGS sequence"/>
</dbReference>
<dbReference type="Pfam" id="PF05032">
    <property type="entry name" value="Spo12"/>
    <property type="match status" value="1"/>
</dbReference>
<dbReference type="EMBL" id="MU856854">
    <property type="protein sequence ID" value="KAK4157224.1"/>
    <property type="molecule type" value="Genomic_DNA"/>
</dbReference>
<feature type="region of interest" description="Disordered" evidence="1">
    <location>
        <begin position="89"/>
        <end position="109"/>
    </location>
</feature>
<comment type="caution">
    <text evidence="2">The sequence shown here is derived from an EMBL/GenBank/DDBJ whole genome shotgun (WGS) entry which is preliminary data.</text>
</comment>
<evidence type="ECO:0000313" key="2">
    <source>
        <dbReference type="EMBL" id="KAK4157224.1"/>
    </source>
</evidence>